<dbReference type="EMBL" id="JAPQKN010000003">
    <property type="protein sequence ID" value="KAJ5166104.1"/>
    <property type="molecule type" value="Genomic_DNA"/>
</dbReference>
<dbReference type="Proteomes" id="UP001149163">
    <property type="component" value="Unassembled WGS sequence"/>
</dbReference>
<dbReference type="PANTHER" id="PTHR42345:SF2">
    <property type="entry name" value="HELICASE-LIKE PROTEIN"/>
    <property type="match status" value="1"/>
</dbReference>
<name>A0A9W9LLP0_9EURO</name>
<dbReference type="OrthoDB" id="20872at2759"/>
<reference evidence="2" key="2">
    <citation type="journal article" date="2023" name="IMA Fungus">
        <title>Comparative genomic study of the Penicillium genus elucidates a diverse pangenome and 15 lateral gene transfer events.</title>
        <authorList>
            <person name="Petersen C."/>
            <person name="Sorensen T."/>
            <person name="Nielsen M.R."/>
            <person name="Sondergaard T.E."/>
            <person name="Sorensen J.L."/>
            <person name="Fitzpatrick D.A."/>
            <person name="Frisvad J.C."/>
            <person name="Nielsen K.L."/>
        </authorList>
    </citation>
    <scope>NUCLEOTIDE SEQUENCE</scope>
    <source>
        <strain evidence="2">IBT 26290</strain>
    </source>
</reference>
<sequence length="1049" mass="116387">MSFIFGRRRAQSDVAAGHSDAGSRKSSREHHQPSSALGTEATDSGIFHGLFRKRSDSDLCLSSSEHAKQVTRQNLPRLNIKDLPTRERGREACQHGPRDSTPNTPRSPEPLPAAAHSEPKQPGNLQDYLEYRLDTSGLPHDSTESEASSARGSVLTTKDVKALFSGAPHFMLERGKHGRWYPQVIFPWDEHNPSIQNRLDRKLLSHASFTLCTLHAHLPVPDDWAVMGGVPIPLQDWRRTGAFKRATFDVGVFEVPNMLGNNGKEPGTIGFRNFLELSIADLLKYTGPEEPKHSPNMQRVQSLSATEAFELMDQYNKPYSQCLSGAVYDRHKLIRDGPAGWKRIGVRDINLRYLVQRLDQLRQLRLDILRQGSTITILDIETPPELHSILHTHFLYPHPPSAVVQSGHPQSLKSQIKTLATVLATPGAWLDFSLPEWRFRAGQILWEVPPHGDGDCLELHDCASGTAKQPWVNSGMERKWLFVQVVLAAELLFRLDAFVRVGMLHDPHGGQITVHELQHFEQLREGKVNWDLIFVRRFLNSLEVTCDATTPTPSSVGGLSPASASASADRSPTPPTKPHRFSLFDSLSRRISSTQGDDVRSAWQCQVSSPYVRQQLEGLYIFAENIGWPKVDALRSHFQTLSNSGQSLFTPNANISDPCSSGWKTVVAKDQMYSRSRSRRCVQLRSSCREDHDPHASEVLGWISRSWLSGFVIPGEPICHLLIGTLLENDPDVIERLGPTANLYGGFVYEGRSYWSKASIVGRVLSSLDGAKTCMGWVGSDVLPRDETTLEPLNPGWFEVLMQKAIRGSGKSRIKQGGKLALESSPLGMGDITAEAFTLPVDQPTSESTKVNLVHLTLLVRSPCKRGITACDQASLSFSLQSDTMPSATTASFPLKYNVRFISAHECCRPLGVTAHHEDVPRPHDRQQQQQQQSAPDQGKYRRLPGHPLHRSFPYQHVSLDSLSQRPAPQLSSAPAGHPEVLVIDARGCRAKETFVRAWCASVGCHAVIGRAGRTCVACCVREARALEVPVVVRVGEPIELGKARRSEE</sequence>
<comment type="caution">
    <text evidence="2">The sequence shown here is derived from an EMBL/GenBank/DDBJ whole genome shotgun (WGS) entry which is preliminary data.</text>
</comment>
<accession>A0A9W9LLP0</accession>
<evidence type="ECO:0000313" key="3">
    <source>
        <dbReference type="Proteomes" id="UP001149163"/>
    </source>
</evidence>
<dbReference type="AlphaFoldDB" id="A0A9W9LLP0"/>
<feature type="region of interest" description="Disordered" evidence="1">
    <location>
        <begin position="58"/>
        <end position="124"/>
    </location>
</feature>
<dbReference type="RefSeq" id="XP_056542565.1">
    <property type="nucleotide sequence ID" value="XM_056687010.1"/>
</dbReference>
<gene>
    <name evidence="2" type="ORF">N7482_004885</name>
</gene>
<evidence type="ECO:0000256" key="1">
    <source>
        <dbReference type="SAM" id="MobiDB-lite"/>
    </source>
</evidence>
<organism evidence="2 3">
    <name type="scientific">Penicillium canariense</name>
    <dbReference type="NCBI Taxonomy" id="189055"/>
    <lineage>
        <taxon>Eukaryota</taxon>
        <taxon>Fungi</taxon>
        <taxon>Dikarya</taxon>
        <taxon>Ascomycota</taxon>
        <taxon>Pezizomycotina</taxon>
        <taxon>Eurotiomycetes</taxon>
        <taxon>Eurotiomycetidae</taxon>
        <taxon>Eurotiales</taxon>
        <taxon>Aspergillaceae</taxon>
        <taxon>Penicillium</taxon>
    </lineage>
</organism>
<proteinExistence type="predicted"/>
<evidence type="ECO:0000313" key="2">
    <source>
        <dbReference type="EMBL" id="KAJ5166104.1"/>
    </source>
</evidence>
<dbReference type="PANTHER" id="PTHR42345">
    <property type="entry name" value="TPR_REGION DOMAIN-CONTAINING PROTEIN"/>
    <property type="match status" value="1"/>
</dbReference>
<feature type="compositionally biased region" description="Low complexity" evidence="1">
    <location>
        <begin position="553"/>
        <end position="571"/>
    </location>
</feature>
<feature type="region of interest" description="Disordered" evidence="1">
    <location>
        <begin position="915"/>
        <end position="946"/>
    </location>
</feature>
<feature type="compositionally biased region" description="Basic and acidic residues" evidence="1">
    <location>
        <begin position="915"/>
        <end position="927"/>
    </location>
</feature>
<feature type="compositionally biased region" description="Polar residues" evidence="1">
    <location>
        <begin position="60"/>
        <end position="76"/>
    </location>
</feature>
<dbReference type="GeneID" id="81426186"/>
<keyword evidence="3" id="KW-1185">Reference proteome</keyword>
<feature type="region of interest" description="Disordered" evidence="1">
    <location>
        <begin position="1"/>
        <end position="44"/>
    </location>
</feature>
<feature type="region of interest" description="Disordered" evidence="1">
    <location>
        <begin position="550"/>
        <end position="579"/>
    </location>
</feature>
<protein>
    <submittedName>
        <fullName evidence="2">Uncharacterized protein</fullName>
    </submittedName>
</protein>
<feature type="compositionally biased region" description="Basic and acidic residues" evidence="1">
    <location>
        <begin position="79"/>
        <end position="98"/>
    </location>
</feature>
<reference evidence="2" key="1">
    <citation type="submission" date="2022-11" db="EMBL/GenBank/DDBJ databases">
        <authorList>
            <person name="Petersen C."/>
        </authorList>
    </citation>
    <scope>NUCLEOTIDE SEQUENCE</scope>
    <source>
        <strain evidence="2">IBT 26290</strain>
    </source>
</reference>